<sequence>MWGLRLINGNYQPFGDGRDYYFTQHPEYMNGRAHAYRAPLSHEGRDCQPRTHTMCPKPPSARRTELLYTGKWECSGEFASCELPRQQRAETTHQHEAAPVDLWECSGEFASASKSSKSLPRCRSSPAALHVDPDERNPMRPRHYMTSMQTWLDSRQSDLRKTPSCLRAWQKQGDPRPSLPPLY</sequence>
<feature type="region of interest" description="Disordered" evidence="1">
    <location>
        <begin position="116"/>
        <end position="141"/>
    </location>
</feature>
<dbReference type="AlphaFoldDB" id="A0A813E6Y6"/>
<gene>
    <name evidence="2" type="ORF">PGLA1383_LOCUS15310</name>
</gene>
<dbReference type="EMBL" id="CAJNNV010008960">
    <property type="protein sequence ID" value="CAE8596853.1"/>
    <property type="molecule type" value="Genomic_DNA"/>
</dbReference>
<protein>
    <submittedName>
        <fullName evidence="2">Uncharacterized protein</fullName>
    </submittedName>
</protein>
<accession>A0A813E6Y6</accession>
<organism evidence="2 3">
    <name type="scientific">Polarella glacialis</name>
    <name type="common">Dinoflagellate</name>
    <dbReference type="NCBI Taxonomy" id="89957"/>
    <lineage>
        <taxon>Eukaryota</taxon>
        <taxon>Sar</taxon>
        <taxon>Alveolata</taxon>
        <taxon>Dinophyceae</taxon>
        <taxon>Suessiales</taxon>
        <taxon>Suessiaceae</taxon>
        <taxon>Polarella</taxon>
    </lineage>
</organism>
<keyword evidence="3" id="KW-1185">Reference proteome</keyword>
<comment type="caution">
    <text evidence="2">The sequence shown here is derived from an EMBL/GenBank/DDBJ whole genome shotgun (WGS) entry which is preliminary data.</text>
</comment>
<proteinExistence type="predicted"/>
<feature type="region of interest" description="Disordered" evidence="1">
    <location>
        <begin position="153"/>
        <end position="183"/>
    </location>
</feature>
<dbReference type="Proteomes" id="UP000654075">
    <property type="component" value="Unassembled WGS sequence"/>
</dbReference>
<evidence type="ECO:0000313" key="3">
    <source>
        <dbReference type="Proteomes" id="UP000654075"/>
    </source>
</evidence>
<evidence type="ECO:0000256" key="1">
    <source>
        <dbReference type="SAM" id="MobiDB-lite"/>
    </source>
</evidence>
<evidence type="ECO:0000313" key="2">
    <source>
        <dbReference type="EMBL" id="CAE8596853.1"/>
    </source>
</evidence>
<name>A0A813E6Y6_POLGL</name>
<reference evidence="2" key="1">
    <citation type="submission" date="2021-02" db="EMBL/GenBank/DDBJ databases">
        <authorList>
            <person name="Dougan E. K."/>
            <person name="Rhodes N."/>
            <person name="Thang M."/>
            <person name="Chan C."/>
        </authorList>
    </citation>
    <scope>NUCLEOTIDE SEQUENCE</scope>
</reference>